<dbReference type="EMBL" id="SPNV01000053">
    <property type="protein sequence ID" value="KAF5863343.1"/>
    <property type="molecule type" value="Genomic_DNA"/>
</dbReference>
<reference evidence="1 2" key="1">
    <citation type="submission" date="2019-04" db="EMBL/GenBank/DDBJ databases">
        <title>Aspergillus burnettii sp. nov., novel species from soil in southeast Queensland.</title>
        <authorList>
            <person name="Gilchrist C.L.M."/>
            <person name="Pitt J.I."/>
            <person name="Lange L."/>
            <person name="Lacey H.J."/>
            <person name="Vuong D."/>
            <person name="Midgley D.J."/>
            <person name="Greenfield P."/>
            <person name="Bradbury M."/>
            <person name="Lacey E."/>
            <person name="Busk P.K."/>
            <person name="Pilgaard B."/>
            <person name="Chooi Y.H."/>
            <person name="Piggott A.M."/>
        </authorList>
    </citation>
    <scope>NUCLEOTIDE SEQUENCE [LARGE SCALE GENOMIC DNA]</scope>
    <source>
        <strain evidence="1 2">FRR 5400</strain>
    </source>
</reference>
<organism evidence="1 2">
    <name type="scientific">Petromyces alliaceus</name>
    <name type="common">Aspergillus alliaceus</name>
    <dbReference type="NCBI Taxonomy" id="209559"/>
    <lineage>
        <taxon>Eukaryota</taxon>
        <taxon>Fungi</taxon>
        <taxon>Dikarya</taxon>
        <taxon>Ascomycota</taxon>
        <taxon>Pezizomycotina</taxon>
        <taxon>Eurotiomycetes</taxon>
        <taxon>Eurotiomycetidae</taxon>
        <taxon>Eurotiales</taxon>
        <taxon>Aspergillaceae</taxon>
        <taxon>Aspergillus</taxon>
        <taxon>Aspergillus subgen. Circumdati</taxon>
    </lineage>
</organism>
<accession>A0A8H6E996</accession>
<gene>
    <name evidence="1" type="ORF">ETB97_010223</name>
</gene>
<proteinExistence type="predicted"/>
<evidence type="ECO:0000313" key="1">
    <source>
        <dbReference type="EMBL" id="KAF5863343.1"/>
    </source>
</evidence>
<name>A0A8H6E996_PETAA</name>
<keyword evidence="2" id="KW-1185">Reference proteome</keyword>
<sequence>MIFVSSHPKPAVVSPGLSSPSGPWIFSDVFFNAIRYSFSPLICIFSFDSIGAIFQENKLVQDVVFLVGKTYLLHISYRRTYDLRESLHRLQYQVLQELDISNTKRFTAALLSACLLSLVEKLIIDESAKGWRSLTRKIRAFILFHAGITETQPHLRSSVYWFARISNATRAICFGENLPLPLSSMTCVKLETLRYPTSQISISARVEENIELLAIYLESWARVQSWSIYWVKKSEELYSKDNCSKTHISSCPALGKTYGKLPSEHITLGIEIICSASRLQRAIITTILSYVDTPVSGIRPAILSLLPYYQWSLAGLSRQFDHPAWSSLGCSLPIMHNDLIHQQAIQAFEFAEESLRSTDFEALLYIPIMNVVGFEMQTEQERTRVLEFVATLKTKGFAVAGKVERDLKTAWVGKMQ</sequence>
<dbReference type="Proteomes" id="UP000541154">
    <property type="component" value="Unassembled WGS sequence"/>
</dbReference>
<evidence type="ECO:0000313" key="2">
    <source>
        <dbReference type="Proteomes" id="UP000541154"/>
    </source>
</evidence>
<comment type="caution">
    <text evidence="1">The sequence shown here is derived from an EMBL/GenBank/DDBJ whole genome shotgun (WGS) entry which is preliminary data.</text>
</comment>
<dbReference type="AlphaFoldDB" id="A0A8H6E996"/>
<protein>
    <submittedName>
        <fullName evidence="1">Uncharacterized protein</fullName>
    </submittedName>
</protein>